<dbReference type="Gene3D" id="3.90.1170.50">
    <property type="entry name" value="Aldehyde oxidase/xanthine dehydrogenase, a/b hammerhead"/>
    <property type="match status" value="1"/>
</dbReference>
<proteinExistence type="predicted"/>
<evidence type="ECO:0000259" key="1">
    <source>
        <dbReference type="SMART" id="SM01008"/>
    </source>
</evidence>
<comment type="caution">
    <text evidence="2">The sequence shown here is derived from an EMBL/GenBank/DDBJ whole genome shotgun (WGS) entry which is preliminary data.</text>
</comment>
<dbReference type="InterPro" id="IPR046867">
    <property type="entry name" value="AldOxase/xan_DH_MoCoBD2"/>
</dbReference>
<dbReference type="InterPro" id="IPR000674">
    <property type="entry name" value="Ald_Oxase/Xan_DH_a/b"/>
</dbReference>
<reference evidence="2" key="2">
    <citation type="submission" date="2020-09" db="EMBL/GenBank/DDBJ databases">
        <authorList>
            <person name="Sun Q."/>
            <person name="Kim S."/>
        </authorList>
    </citation>
    <scope>NUCLEOTIDE SEQUENCE</scope>
    <source>
        <strain evidence="2">KCTC 42651</strain>
    </source>
</reference>
<dbReference type="PROSITE" id="PS51257">
    <property type="entry name" value="PROKAR_LIPOPROTEIN"/>
    <property type="match status" value="1"/>
</dbReference>
<dbReference type="PANTHER" id="PTHR47495">
    <property type="entry name" value="ALDEHYDE DEHYDROGENASE"/>
    <property type="match status" value="1"/>
</dbReference>
<evidence type="ECO:0000313" key="3">
    <source>
        <dbReference type="Proteomes" id="UP000630353"/>
    </source>
</evidence>
<accession>A0A918XQ90</accession>
<dbReference type="GO" id="GO:0016491">
    <property type="term" value="F:oxidoreductase activity"/>
    <property type="evidence" value="ECO:0007669"/>
    <property type="project" value="InterPro"/>
</dbReference>
<dbReference type="InterPro" id="IPR012368">
    <property type="entry name" value="OxRdtase_Mopterin-bd_su_IorB"/>
</dbReference>
<dbReference type="Pfam" id="PF02738">
    <property type="entry name" value="MoCoBD_1"/>
    <property type="match status" value="1"/>
</dbReference>
<protein>
    <submittedName>
        <fullName evidence="2">Aldehyde oxidase</fullName>
    </submittedName>
</protein>
<dbReference type="InterPro" id="IPR037165">
    <property type="entry name" value="AldOxase/xan_DH_Mopterin-bd_sf"/>
</dbReference>
<evidence type="ECO:0000313" key="2">
    <source>
        <dbReference type="EMBL" id="GHD43761.1"/>
    </source>
</evidence>
<dbReference type="InterPro" id="IPR006311">
    <property type="entry name" value="TAT_signal"/>
</dbReference>
<reference evidence="2" key="1">
    <citation type="journal article" date="2014" name="Int. J. Syst. Evol. Microbiol.">
        <title>Complete genome sequence of Corynebacterium casei LMG S-19264T (=DSM 44701T), isolated from a smear-ripened cheese.</title>
        <authorList>
            <consortium name="US DOE Joint Genome Institute (JGI-PGF)"/>
            <person name="Walter F."/>
            <person name="Albersmeier A."/>
            <person name="Kalinowski J."/>
            <person name="Ruckert C."/>
        </authorList>
    </citation>
    <scope>NUCLEOTIDE SEQUENCE</scope>
    <source>
        <strain evidence="2">KCTC 42651</strain>
    </source>
</reference>
<dbReference type="RefSeq" id="WP_189987860.1">
    <property type="nucleotide sequence ID" value="NZ_BMZS01000002.1"/>
</dbReference>
<dbReference type="SMART" id="SM01008">
    <property type="entry name" value="Ald_Xan_dh_C"/>
    <property type="match status" value="1"/>
</dbReference>
<dbReference type="PIRSF" id="PIRSF036389">
    <property type="entry name" value="IOR_B"/>
    <property type="match status" value="1"/>
</dbReference>
<dbReference type="PANTHER" id="PTHR47495:SF2">
    <property type="entry name" value="ALDEHYDE DEHYDROGENASE"/>
    <property type="match status" value="1"/>
</dbReference>
<keyword evidence="3" id="KW-1185">Reference proteome</keyword>
<dbReference type="Gene3D" id="3.30.365.10">
    <property type="entry name" value="Aldehyde oxidase/xanthine dehydrogenase, molybdopterin binding domain"/>
    <property type="match status" value="4"/>
</dbReference>
<dbReference type="SUPFAM" id="SSF56003">
    <property type="entry name" value="Molybdenum cofactor-binding domain"/>
    <property type="match status" value="2"/>
</dbReference>
<dbReference type="InterPro" id="IPR052516">
    <property type="entry name" value="N-heterocyclic_Hydroxylase"/>
</dbReference>
<dbReference type="Pfam" id="PF20256">
    <property type="entry name" value="MoCoBD_2"/>
    <property type="match status" value="2"/>
</dbReference>
<feature type="domain" description="Aldehyde oxidase/xanthine dehydrogenase a/b hammerhead" evidence="1">
    <location>
        <begin position="204"/>
        <end position="282"/>
    </location>
</feature>
<dbReference type="PROSITE" id="PS51318">
    <property type="entry name" value="TAT"/>
    <property type="match status" value="1"/>
</dbReference>
<dbReference type="InterPro" id="IPR008274">
    <property type="entry name" value="AldOxase/xan_DH_MoCoBD1"/>
</dbReference>
<gene>
    <name evidence="2" type="ORF">GCM10017083_10290</name>
</gene>
<dbReference type="Proteomes" id="UP000630353">
    <property type="component" value="Unassembled WGS sequence"/>
</dbReference>
<organism evidence="2 3">
    <name type="scientific">Thalassobaculum fulvum</name>
    <dbReference type="NCBI Taxonomy" id="1633335"/>
    <lineage>
        <taxon>Bacteria</taxon>
        <taxon>Pseudomonadati</taxon>
        <taxon>Pseudomonadota</taxon>
        <taxon>Alphaproteobacteria</taxon>
        <taxon>Rhodospirillales</taxon>
        <taxon>Thalassobaculaceae</taxon>
        <taxon>Thalassobaculum</taxon>
    </lineage>
</organism>
<sequence length="707" mass="74723">MTRPIGRRAMLRAIGGGACLTVACSLAWPPRKASAAPGDRLNAMISVAGDGTVTVSAPPTEMGQGVHTLLVGLVAEELEIDPADARVQAAPVAPAFENRYYGTMVTGGSTSAIAWFEPFRIAGAAARHMLVAAAAERWGIDPTGCEAAAGRIRNRTSGDILPYGVLAAAASRLQPPTEVGLKPRSAWRVLGRPMRRHEGPQKLAGSAVFGIDLQVPGMLVGTIRHSPVIGGNLRSVDPGPAVRRVPSAQVVPLEDAVAVLAPSFWEASRALEALQPDWDPGPNAGLDSAAIGASLDAALGRRGALVAEHGDAAQADAEILKRLDLRFEVPLLAHAPLEPLSATVSIGPDGVDAWAPTQSQTAARDAIAARLGVPPAAVRIHTTLAGGSFGRNLQVAHMVETALTARAAGRPVKLIWSREEDLRHDFYRPPAATAITIGLDRDGRPVSWQQRLAVPDLRRAPAEIPADPPASVDPTAVEGAAPFPYDVSHHRLTWHDAGIPVPMGWWRSVGHSYNAWFVEHAFDIAARASGRDPVALRLAMLANRPRHAAVLRADRDLWPQPPAAGRFRGTALHASFGSIVAQSVEISMQGDRPVLHRATCAIDCGMALDPDATRAQMEGGMIFGLSAALYGEITVRNGRVQQQNFDQYRLLSLRDTPEIDVTIVDSDADLGGVGEAGVPPIAPALCNAILAATGRPTFRLPIHRRNG</sequence>
<name>A0A918XQ90_9PROT</name>
<dbReference type="EMBL" id="BMZS01000002">
    <property type="protein sequence ID" value="GHD43761.1"/>
    <property type="molecule type" value="Genomic_DNA"/>
</dbReference>
<dbReference type="AlphaFoldDB" id="A0A918XQ90"/>